<dbReference type="InterPro" id="IPR032675">
    <property type="entry name" value="LRR_dom_sf"/>
</dbReference>
<sequence>MAHNEVDLLALLDNDLDTAAFVSATQTPSPLSELCSRTIFDQAAAVFVSVVADGDDDGAGLLLPEELADELLAFALRRLCRGVVELSGQPYRLTRLGAMLGWPHGPTNLRRVSLHRMSLAFQFELRGQPLLEELELVDTAVTRLVLADCPRLRRLQVQSRGLESLCIDDRCTAIEAFDVTSLRPVDEAVARVVAGCPNLRVLRSYVQRPDHLRHLRGQERPLEVVRVELEGRESQLEELALHRSEIGALLLTGGCPRLTQLELRDCGRLRDPHDVEGDEDEHDDGRDDHQHHLQRKPSVTVENASNLIELEVRDVNAHYAESRWRTICMVHRRPGAIEPRASRIAQLLQRAGAAELRSLTVELTGPVDGFVLDQSRALPALKLLSLAGRPLRNVTLANLWGLTCVRLVDHDRWSATGDVSSDDVISDGRVSIESAHLYALKLDSVRVRELRLACPRLHSLELWGTRLPPPAELERWRADLPRLAVVQFAGMSDVDASQAFPQASFVRRANRPPQWGRTVSVLQHLAGGFAQVQHFTG</sequence>
<feature type="region of interest" description="Disordered" evidence="1">
    <location>
        <begin position="269"/>
        <end position="298"/>
    </location>
</feature>
<name>L8GFB2_ACACF</name>
<dbReference type="VEuPathDB" id="AmoebaDB:ACA1_260260"/>
<dbReference type="AlphaFoldDB" id="L8GFB2"/>
<dbReference type="Gene3D" id="3.80.10.10">
    <property type="entry name" value="Ribonuclease Inhibitor"/>
    <property type="match status" value="1"/>
</dbReference>
<dbReference type="EMBL" id="KB008148">
    <property type="protein sequence ID" value="ELR11662.1"/>
    <property type="molecule type" value="Genomic_DNA"/>
</dbReference>
<gene>
    <name evidence="2" type="ORF">ACA1_260260</name>
</gene>
<reference evidence="2 3" key="1">
    <citation type="journal article" date="2013" name="Genome Biol.">
        <title>Genome of Acanthamoeba castellanii highlights extensive lateral gene transfer and early evolution of tyrosine kinase signaling.</title>
        <authorList>
            <person name="Clarke M."/>
            <person name="Lohan A.J."/>
            <person name="Liu B."/>
            <person name="Lagkouvardos I."/>
            <person name="Roy S."/>
            <person name="Zafar N."/>
            <person name="Bertelli C."/>
            <person name="Schilde C."/>
            <person name="Kianianmomeni A."/>
            <person name="Burglin T.R."/>
            <person name="Frech C."/>
            <person name="Turcotte B."/>
            <person name="Kopec K.O."/>
            <person name="Synnott J.M."/>
            <person name="Choo C."/>
            <person name="Paponov I."/>
            <person name="Finkler A."/>
            <person name="Soon Heng Tan C."/>
            <person name="Hutchins A.P."/>
            <person name="Weinmeier T."/>
            <person name="Rattei T."/>
            <person name="Chu J.S."/>
            <person name="Gimenez G."/>
            <person name="Irimia M."/>
            <person name="Rigden D.J."/>
            <person name="Fitzpatrick D.A."/>
            <person name="Lorenzo-Morales J."/>
            <person name="Bateman A."/>
            <person name="Chiu C.H."/>
            <person name="Tang P."/>
            <person name="Hegemann P."/>
            <person name="Fromm H."/>
            <person name="Raoult D."/>
            <person name="Greub G."/>
            <person name="Miranda-Saavedra D."/>
            <person name="Chen N."/>
            <person name="Nash P."/>
            <person name="Ginger M.L."/>
            <person name="Horn M."/>
            <person name="Schaap P."/>
            <person name="Caler L."/>
            <person name="Loftus B."/>
        </authorList>
    </citation>
    <scope>NUCLEOTIDE SEQUENCE [LARGE SCALE GENOMIC DNA]</scope>
    <source>
        <strain evidence="2 3">Neff</strain>
    </source>
</reference>
<dbReference type="GeneID" id="14912080"/>
<organism evidence="2 3">
    <name type="scientific">Acanthamoeba castellanii (strain ATCC 30010 / Neff)</name>
    <dbReference type="NCBI Taxonomy" id="1257118"/>
    <lineage>
        <taxon>Eukaryota</taxon>
        <taxon>Amoebozoa</taxon>
        <taxon>Discosea</taxon>
        <taxon>Longamoebia</taxon>
        <taxon>Centramoebida</taxon>
        <taxon>Acanthamoebidae</taxon>
        <taxon>Acanthamoeba</taxon>
    </lineage>
</organism>
<dbReference type="RefSeq" id="XP_004333675.1">
    <property type="nucleotide sequence ID" value="XM_004333627.1"/>
</dbReference>
<evidence type="ECO:0000313" key="3">
    <source>
        <dbReference type="Proteomes" id="UP000011083"/>
    </source>
</evidence>
<keyword evidence="3" id="KW-1185">Reference proteome</keyword>
<dbReference type="KEGG" id="acan:ACA1_260260"/>
<dbReference type="Proteomes" id="UP000011083">
    <property type="component" value="Unassembled WGS sequence"/>
</dbReference>
<evidence type="ECO:0000313" key="2">
    <source>
        <dbReference type="EMBL" id="ELR11662.1"/>
    </source>
</evidence>
<accession>L8GFB2</accession>
<evidence type="ECO:0000256" key="1">
    <source>
        <dbReference type="SAM" id="MobiDB-lite"/>
    </source>
</evidence>
<protein>
    <submittedName>
        <fullName evidence="2">Uncharacterized protein</fullName>
    </submittedName>
</protein>
<dbReference type="SUPFAM" id="SSF52058">
    <property type="entry name" value="L domain-like"/>
    <property type="match status" value="1"/>
</dbReference>
<proteinExistence type="predicted"/>